<evidence type="ECO:0000256" key="8">
    <source>
        <dbReference type="RuleBase" id="RU363013"/>
    </source>
</evidence>
<dbReference type="InterPro" id="IPR013785">
    <property type="entry name" value="Aldolase_TIM"/>
</dbReference>
<dbReference type="EC" id="5.3.1.1" evidence="8"/>
<comment type="subunit">
    <text evidence="3">Homodimer.</text>
</comment>
<organism evidence="9 10">
    <name type="scientific">Clonorchis sinensis</name>
    <name type="common">Chinese liver fluke</name>
    <dbReference type="NCBI Taxonomy" id="79923"/>
    <lineage>
        <taxon>Eukaryota</taxon>
        <taxon>Metazoa</taxon>
        <taxon>Spiralia</taxon>
        <taxon>Lophotrochozoa</taxon>
        <taxon>Platyhelminthes</taxon>
        <taxon>Trematoda</taxon>
        <taxon>Digenea</taxon>
        <taxon>Opisthorchiida</taxon>
        <taxon>Opisthorchiata</taxon>
        <taxon>Opisthorchiidae</taxon>
        <taxon>Clonorchis</taxon>
    </lineage>
</organism>
<keyword evidence="6 8" id="KW-0324">Glycolysis</keyword>
<dbReference type="GO" id="GO:0019563">
    <property type="term" value="P:glycerol catabolic process"/>
    <property type="evidence" value="ECO:0007669"/>
    <property type="project" value="TreeGrafter"/>
</dbReference>
<keyword evidence="7 8" id="KW-0413">Isomerase</keyword>
<dbReference type="FunFam" id="3.20.20.70:FF:000025">
    <property type="entry name" value="Triosephosphate isomerase"/>
    <property type="match status" value="1"/>
</dbReference>
<dbReference type="GO" id="GO:0006096">
    <property type="term" value="P:glycolytic process"/>
    <property type="evidence" value="ECO:0007669"/>
    <property type="project" value="UniProtKB-UniPathway"/>
</dbReference>
<dbReference type="InterPro" id="IPR022896">
    <property type="entry name" value="TrioseP_Isoase_bac/euk"/>
</dbReference>
<evidence type="ECO:0000256" key="1">
    <source>
        <dbReference type="ARBA" id="ARBA00004680"/>
    </source>
</evidence>
<dbReference type="InterPro" id="IPR020861">
    <property type="entry name" value="Triosephosphate_isomerase_AS"/>
</dbReference>
<reference evidence="9 10" key="2">
    <citation type="journal article" date="2021" name="Genomics">
        <title>High-quality reference genome for Clonorchis sinensis.</title>
        <authorList>
            <person name="Young N.D."/>
            <person name="Stroehlein A.J."/>
            <person name="Kinkar L."/>
            <person name="Wang T."/>
            <person name="Sohn W.M."/>
            <person name="Chang B.C.H."/>
            <person name="Kaur P."/>
            <person name="Weisz D."/>
            <person name="Dudchenko O."/>
            <person name="Aiden E.L."/>
            <person name="Korhonen P.K."/>
            <person name="Gasser R.B."/>
        </authorList>
    </citation>
    <scope>NUCLEOTIDE SEQUENCE [LARGE SCALE GENOMIC DNA]</scope>
    <source>
        <strain evidence="9">Cs-k2</strain>
    </source>
</reference>
<dbReference type="GO" id="GO:0006094">
    <property type="term" value="P:gluconeogenesis"/>
    <property type="evidence" value="ECO:0007669"/>
    <property type="project" value="UniProtKB-UniPathway"/>
</dbReference>
<dbReference type="CDD" id="cd00311">
    <property type="entry name" value="TIM"/>
    <property type="match status" value="1"/>
</dbReference>
<evidence type="ECO:0000313" key="9">
    <source>
        <dbReference type="EMBL" id="KAG5442381.1"/>
    </source>
</evidence>
<gene>
    <name evidence="9" type="ORF">CSKR_103625</name>
</gene>
<accession>A0A3R7EQ61</accession>
<dbReference type="AlphaFoldDB" id="A0A3R7EQ61"/>
<dbReference type="STRING" id="79923.A0A3R7EQ61"/>
<dbReference type="PANTHER" id="PTHR21139:SF2">
    <property type="entry name" value="TRIOSEPHOSPHATE ISOMERASE"/>
    <property type="match status" value="1"/>
</dbReference>
<reference evidence="9 10" key="1">
    <citation type="journal article" date="2018" name="Biotechnol. Adv.">
        <title>Improved genomic resources and new bioinformatic workflow for the carcinogenic parasite Clonorchis sinensis: Biotechnological implications.</title>
        <authorList>
            <person name="Wang D."/>
            <person name="Korhonen P.K."/>
            <person name="Gasser R.B."/>
            <person name="Young N.D."/>
        </authorList>
    </citation>
    <scope>NUCLEOTIDE SEQUENCE [LARGE SCALE GENOMIC DNA]</scope>
    <source>
        <strain evidence="9">Cs-k2</strain>
    </source>
</reference>
<evidence type="ECO:0000313" key="10">
    <source>
        <dbReference type="Proteomes" id="UP000286415"/>
    </source>
</evidence>
<comment type="caution">
    <text evidence="9">The sequence shown here is derived from an EMBL/GenBank/DDBJ whole genome shotgun (WGS) entry which is preliminary data.</text>
</comment>
<dbReference type="NCBIfam" id="TIGR00419">
    <property type="entry name" value="tim"/>
    <property type="match status" value="1"/>
</dbReference>
<dbReference type="GO" id="GO:0046166">
    <property type="term" value="P:glyceraldehyde-3-phosphate biosynthetic process"/>
    <property type="evidence" value="ECO:0007669"/>
    <property type="project" value="TreeGrafter"/>
</dbReference>
<dbReference type="PROSITE" id="PS51440">
    <property type="entry name" value="TIM_2"/>
    <property type="match status" value="1"/>
</dbReference>
<dbReference type="EMBL" id="NIRI02000076">
    <property type="protein sequence ID" value="KAG5442381.1"/>
    <property type="molecule type" value="Genomic_DNA"/>
</dbReference>
<evidence type="ECO:0000256" key="5">
    <source>
        <dbReference type="ARBA" id="ARBA00022432"/>
    </source>
</evidence>
<evidence type="ECO:0000256" key="7">
    <source>
        <dbReference type="ARBA" id="ARBA00023235"/>
    </source>
</evidence>
<dbReference type="UniPathway" id="UPA00138"/>
<dbReference type="GO" id="GO:0005829">
    <property type="term" value="C:cytosol"/>
    <property type="evidence" value="ECO:0007669"/>
    <property type="project" value="TreeGrafter"/>
</dbReference>
<comment type="pathway">
    <text evidence="1 8">Carbohydrate degradation; glycolysis; D-glyceraldehyde 3-phosphate from glycerone phosphate: step 1/1.</text>
</comment>
<protein>
    <recommendedName>
        <fullName evidence="4 8">Triosephosphate isomerase</fullName>
        <ecNumber evidence="8">5.3.1.1</ecNumber>
    </recommendedName>
</protein>
<dbReference type="FunCoup" id="A0A3R7EQ61">
    <property type="interactions" value="729"/>
</dbReference>
<dbReference type="UniPathway" id="UPA00109">
    <property type="reaction ID" value="UER00189"/>
</dbReference>
<evidence type="ECO:0000256" key="2">
    <source>
        <dbReference type="ARBA" id="ARBA00007422"/>
    </source>
</evidence>
<keyword evidence="10" id="KW-1185">Reference proteome</keyword>
<comment type="pathway">
    <text evidence="8">Carbohydrate biosynthesis; gluconeogenesis.</text>
</comment>
<dbReference type="PANTHER" id="PTHR21139">
    <property type="entry name" value="TRIOSEPHOSPHATE ISOMERASE"/>
    <property type="match status" value="1"/>
</dbReference>
<comment type="similarity">
    <text evidence="2 8">Belongs to the triosephosphate isomerase family.</text>
</comment>
<evidence type="ECO:0000256" key="3">
    <source>
        <dbReference type="ARBA" id="ARBA00011738"/>
    </source>
</evidence>
<dbReference type="InterPro" id="IPR000652">
    <property type="entry name" value="Triosephosphate_isomerase"/>
</dbReference>
<name>A0A3R7EQ61_CLOSI</name>
<comment type="catalytic activity">
    <reaction evidence="8">
        <text>D-glyceraldehyde 3-phosphate = dihydroxyacetone phosphate</text>
        <dbReference type="Rhea" id="RHEA:18585"/>
        <dbReference type="ChEBI" id="CHEBI:57642"/>
        <dbReference type="ChEBI" id="CHEBI:59776"/>
        <dbReference type="EC" id="5.3.1.1"/>
    </reaction>
</comment>
<dbReference type="GO" id="GO:0004807">
    <property type="term" value="F:triose-phosphate isomerase activity"/>
    <property type="evidence" value="ECO:0007669"/>
    <property type="project" value="UniProtKB-EC"/>
</dbReference>
<dbReference type="InterPro" id="IPR035990">
    <property type="entry name" value="TIM_sf"/>
</dbReference>
<dbReference type="PROSITE" id="PS00171">
    <property type="entry name" value="TIM_1"/>
    <property type="match status" value="1"/>
</dbReference>
<dbReference type="SUPFAM" id="SSF51351">
    <property type="entry name" value="Triosephosphate isomerase (TIM)"/>
    <property type="match status" value="1"/>
</dbReference>
<evidence type="ECO:0000256" key="6">
    <source>
        <dbReference type="ARBA" id="ARBA00023152"/>
    </source>
</evidence>
<dbReference type="InParanoid" id="A0A3R7EQ61"/>
<dbReference type="OrthoDB" id="6715177at2759"/>
<dbReference type="Proteomes" id="UP000286415">
    <property type="component" value="Unassembled WGS sequence"/>
</dbReference>
<dbReference type="Gene3D" id="3.20.20.70">
    <property type="entry name" value="Aldolase class I"/>
    <property type="match status" value="1"/>
</dbReference>
<dbReference type="HAMAP" id="MF_00147_B">
    <property type="entry name" value="TIM_B"/>
    <property type="match status" value="1"/>
</dbReference>
<proteinExistence type="inferred from homology"/>
<evidence type="ECO:0000256" key="4">
    <source>
        <dbReference type="ARBA" id="ARBA00019397"/>
    </source>
</evidence>
<dbReference type="Pfam" id="PF00121">
    <property type="entry name" value="TIM"/>
    <property type="match status" value="1"/>
</dbReference>
<keyword evidence="5 8" id="KW-0312">Gluconeogenesis</keyword>
<sequence>MEHNRKFFVGGNWKMNGSQSEIDKLIKMLSKAQLDPNTDVLVAPPVLYLQSVREKLPRRFLVAAQNCYKAPSGAFTGEHSPAMLKDVGCDWVILGHSERRHIFRESNELVGEKVNFALGECMKVIACLGEKLEERESGKTEEVCFRQLEAIRKFITDRECWCRLVIAYEPVWAIGTGKTATASEAQQVHAAIRKWFNNNVGPSVAKHMRIIYGGSVTAKNCQELAMQPDVDGFLVGGASLKPDFIAICNARSF</sequence>